<evidence type="ECO:0000259" key="8">
    <source>
        <dbReference type="PROSITE" id="PS50880"/>
    </source>
</evidence>
<dbReference type="STRING" id="1797542.A3J59_01550"/>
<evidence type="ECO:0000256" key="2">
    <source>
        <dbReference type="ARBA" id="ARBA00022763"/>
    </source>
</evidence>
<dbReference type="SMART" id="SM00493">
    <property type="entry name" value="TOPRIM"/>
    <property type="match status" value="1"/>
</dbReference>
<dbReference type="PANTHER" id="PTHR30446">
    <property type="entry name" value="RECOMBINATION PROTEIN RECR"/>
    <property type="match status" value="1"/>
</dbReference>
<comment type="function">
    <text evidence="7">May play a role in DNA repair. It seems to be involved in an RecBC-independent recombinational process of DNA repair. It may act with RecF and RecO.</text>
</comment>
<evidence type="ECO:0000256" key="3">
    <source>
        <dbReference type="ARBA" id="ARBA00022771"/>
    </source>
</evidence>
<keyword evidence="3 7" id="KW-0863">Zinc-finger</keyword>
<evidence type="ECO:0000256" key="4">
    <source>
        <dbReference type="ARBA" id="ARBA00022833"/>
    </source>
</evidence>
<evidence type="ECO:0000256" key="5">
    <source>
        <dbReference type="ARBA" id="ARBA00023172"/>
    </source>
</evidence>
<evidence type="ECO:0000313" key="10">
    <source>
        <dbReference type="Proteomes" id="UP000177310"/>
    </source>
</evidence>
<evidence type="ECO:0000313" key="9">
    <source>
        <dbReference type="EMBL" id="OGY50072.1"/>
    </source>
</evidence>
<dbReference type="Gene3D" id="1.10.8.420">
    <property type="entry name" value="RecR Domain 1"/>
    <property type="match status" value="1"/>
</dbReference>
<protein>
    <recommendedName>
        <fullName evidence="7">Recombination protein RecR</fullName>
    </recommendedName>
</protein>
<keyword evidence="2 7" id="KW-0227">DNA damage</keyword>
<keyword evidence="5 7" id="KW-0233">DNA recombination</keyword>
<dbReference type="Proteomes" id="UP000177310">
    <property type="component" value="Unassembled WGS sequence"/>
</dbReference>
<dbReference type="AlphaFoldDB" id="A0A1G1YCK6"/>
<keyword evidence="1 7" id="KW-0479">Metal-binding</keyword>
<dbReference type="EMBL" id="MHIL01000036">
    <property type="protein sequence ID" value="OGY50072.1"/>
    <property type="molecule type" value="Genomic_DNA"/>
</dbReference>
<feature type="domain" description="Toprim" evidence="8">
    <location>
        <begin position="81"/>
        <end position="177"/>
    </location>
</feature>
<keyword evidence="4 7" id="KW-0862">Zinc</keyword>
<dbReference type="Pfam" id="PF13662">
    <property type="entry name" value="Toprim_4"/>
    <property type="match status" value="1"/>
</dbReference>
<dbReference type="InterPro" id="IPR023627">
    <property type="entry name" value="Rcmb_RecR"/>
</dbReference>
<dbReference type="Gene3D" id="6.10.250.240">
    <property type="match status" value="1"/>
</dbReference>
<accession>A0A1G1YCK6</accession>
<evidence type="ECO:0000256" key="7">
    <source>
        <dbReference type="HAMAP-Rule" id="MF_00017"/>
    </source>
</evidence>
<keyword evidence="6 7" id="KW-0234">DNA repair</keyword>
<dbReference type="CDD" id="cd01025">
    <property type="entry name" value="TOPRIM_recR"/>
    <property type="match status" value="1"/>
</dbReference>
<evidence type="ECO:0000256" key="1">
    <source>
        <dbReference type="ARBA" id="ARBA00022723"/>
    </source>
</evidence>
<dbReference type="InterPro" id="IPR000093">
    <property type="entry name" value="DNA_Rcmb_RecR"/>
</dbReference>
<dbReference type="NCBIfam" id="TIGR00615">
    <property type="entry name" value="recR"/>
    <property type="match status" value="1"/>
</dbReference>
<dbReference type="PROSITE" id="PS50880">
    <property type="entry name" value="TOPRIM"/>
    <property type="match status" value="1"/>
</dbReference>
<dbReference type="GO" id="GO:0008270">
    <property type="term" value="F:zinc ion binding"/>
    <property type="evidence" value="ECO:0007669"/>
    <property type="project" value="UniProtKB-KW"/>
</dbReference>
<dbReference type="InterPro" id="IPR034137">
    <property type="entry name" value="TOPRIM_RecR"/>
</dbReference>
<gene>
    <name evidence="7" type="primary">recR</name>
    <name evidence="9" type="ORF">A3J59_01550</name>
</gene>
<feature type="zinc finger region" description="C4-type" evidence="7">
    <location>
        <begin position="58"/>
        <end position="73"/>
    </location>
</feature>
<proteinExistence type="inferred from homology"/>
<dbReference type="SUPFAM" id="SSF111304">
    <property type="entry name" value="Recombination protein RecR"/>
    <property type="match status" value="1"/>
</dbReference>
<comment type="similarity">
    <text evidence="7">Belongs to the RecR family.</text>
</comment>
<dbReference type="Pfam" id="PF02132">
    <property type="entry name" value="RecR_ZnF"/>
    <property type="match status" value="1"/>
</dbReference>
<dbReference type="Pfam" id="PF21176">
    <property type="entry name" value="RecR_HhH"/>
    <property type="match status" value="1"/>
</dbReference>
<name>A0A1G1YCK6_9BACT</name>
<dbReference type="HAMAP" id="MF_00017">
    <property type="entry name" value="RecR"/>
    <property type="match status" value="1"/>
</dbReference>
<dbReference type="GO" id="GO:0003677">
    <property type="term" value="F:DNA binding"/>
    <property type="evidence" value="ECO:0007669"/>
    <property type="project" value="UniProtKB-UniRule"/>
</dbReference>
<dbReference type="InterPro" id="IPR015967">
    <property type="entry name" value="Rcmb_RecR_Znf"/>
</dbReference>
<dbReference type="PANTHER" id="PTHR30446:SF0">
    <property type="entry name" value="RECOMBINATION PROTEIN RECR"/>
    <property type="match status" value="1"/>
</dbReference>
<sequence length="200" mass="21752">MTRYPAAIQNLISQFAKLPGVGTKTAERFVFNLLSQPSDALVAFGSAIGHLKDTIKRCGQCHNFAETDPCHLCGDRSRNRQVICVVAKPQDVLAIEKTSTYQGSYHVLGGLVDPLEGISPKQLTVAALVERLKTNGISEVILALNPDMAGETTMLYLTKLLKQRPNLTVTRLARGLPTGSDLEYTDEVTLSNALSGRREV</sequence>
<comment type="caution">
    <text evidence="9">The sequence shown here is derived from an EMBL/GenBank/DDBJ whole genome shotgun (WGS) entry which is preliminary data.</text>
</comment>
<reference evidence="9 10" key="1">
    <citation type="journal article" date="2016" name="Nat. Commun.">
        <title>Thousands of microbial genomes shed light on interconnected biogeochemical processes in an aquifer system.</title>
        <authorList>
            <person name="Anantharaman K."/>
            <person name="Brown C.T."/>
            <person name="Hug L.A."/>
            <person name="Sharon I."/>
            <person name="Castelle C.J."/>
            <person name="Probst A.J."/>
            <person name="Thomas B.C."/>
            <person name="Singh A."/>
            <person name="Wilkins M.J."/>
            <person name="Karaoz U."/>
            <person name="Brodie E.L."/>
            <person name="Williams K.H."/>
            <person name="Hubbard S.S."/>
            <person name="Banfield J.F."/>
        </authorList>
    </citation>
    <scope>NUCLEOTIDE SEQUENCE [LARGE SCALE GENOMIC DNA]</scope>
</reference>
<evidence type="ECO:0000256" key="6">
    <source>
        <dbReference type="ARBA" id="ARBA00023204"/>
    </source>
</evidence>
<dbReference type="Pfam" id="PF21175">
    <property type="entry name" value="RecR_C"/>
    <property type="match status" value="1"/>
</dbReference>
<dbReference type="InterPro" id="IPR006171">
    <property type="entry name" value="TOPRIM_dom"/>
</dbReference>
<organism evidence="9 10">
    <name type="scientific">Candidatus Buchananbacteria bacterium RIFCSPHIGHO2_02_FULL_56_16</name>
    <dbReference type="NCBI Taxonomy" id="1797542"/>
    <lineage>
        <taxon>Bacteria</taxon>
        <taxon>Candidatus Buchananiibacteriota</taxon>
    </lineage>
</organism>
<dbReference type="GO" id="GO:0006310">
    <property type="term" value="P:DNA recombination"/>
    <property type="evidence" value="ECO:0007669"/>
    <property type="project" value="UniProtKB-UniRule"/>
</dbReference>
<dbReference type="GO" id="GO:0006281">
    <property type="term" value="P:DNA repair"/>
    <property type="evidence" value="ECO:0007669"/>
    <property type="project" value="UniProtKB-UniRule"/>
</dbReference>
<dbReference type="Gene3D" id="3.40.1360.10">
    <property type="match status" value="1"/>
</dbReference>
<dbReference type="PROSITE" id="PS01300">
    <property type="entry name" value="RECR"/>
    <property type="match status" value="1"/>
</dbReference>